<dbReference type="Proteomes" id="UP000631114">
    <property type="component" value="Unassembled WGS sequence"/>
</dbReference>
<gene>
    <name evidence="2" type="ORF">IFM89_008328</name>
</gene>
<dbReference type="AlphaFoldDB" id="A0A835M7F6"/>
<dbReference type="Gene3D" id="3.80.10.10">
    <property type="entry name" value="Ribonuclease Inhibitor"/>
    <property type="match status" value="3"/>
</dbReference>
<dbReference type="GO" id="GO:0019005">
    <property type="term" value="C:SCF ubiquitin ligase complex"/>
    <property type="evidence" value="ECO:0007669"/>
    <property type="project" value="TreeGrafter"/>
</dbReference>
<dbReference type="PANTHER" id="PTHR13318">
    <property type="entry name" value="PARTNER OF PAIRED, ISOFORM B-RELATED"/>
    <property type="match status" value="1"/>
</dbReference>
<reference evidence="2 3" key="1">
    <citation type="submission" date="2020-10" db="EMBL/GenBank/DDBJ databases">
        <title>The Coptis chinensis genome and diversification of protoberbering-type alkaloids.</title>
        <authorList>
            <person name="Wang B."/>
            <person name="Shu S."/>
            <person name="Song C."/>
            <person name="Liu Y."/>
        </authorList>
    </citation>
    <scope>NUCLEOTIDE SEQUENCE [LARGE SCALE GENOMIC DNA]</scope>
    <source>
        <strain evidence="2">HL-2020</strain>
        <tissue evidence="2">Leaf</tissue>
    </source>
</reference>
<dbReference type="InterPro" id="IPR057207">
    <property type="entry name" value="FBXL15_LRR"/>
</dbReference>
<dbReference type="InterPro" id="IPR036047">
    <property type="entry name" value="F-box-like_dom_sf"/>
</dbReference>
<sequence>MKNNTGIRFLVFLGKGGEEWRVLPFQSVLYRLPSTSFYSIILMPALVNYGGDDDFCTGGSIFSNITMDTSLLLSLGSHVDVYYPPRKRSRVTAPFVFRGDNFRLAKQPAIDVLPDECLFEIFRRLSSGQERSACAGVSKRWLMLLSSISRTEACATEPAQVKLVKGDDEIMEEGKDEVESDGHLTRSLEGKKATDIRLAAIAVGTASRGGLGKLMIRGSNSKRGVTNVGLSAIGRGCPSLKTLSLWNVSSICDEGLIEIAKGCSKLEKLDLCQCPISNKGLLAIAENCPNLSTLTLEGCSSIGNEGLQAIGKSCLNLQSLSIKDCPLVGDQGIGSLVSSASYTLKKVKLQALDITDLSLAVVGHYGRAITDLVLMGLQKVSEKGFWVMGNAHGLQQVKLFTITSCRGVTDIALEAVGKGCPNLKQLCLRKCSFLSDCGMVAFAKTAASLESLQLEECNRISQAGVLSALSNFKAQLKALSIIKCMGIRDIVSGLDTLAPCNSLRSLSIRDCPGFGSARLALVGKLCPQLQQVDLSGLSGITDVGFLPLLENSETGLVKVNLNGCLGITDSVVSTMARLHGETLQVLSLDGCKKVTDVSLFAIAVNCSVLRDLDVSKCAITDQGVAALSCAKKMELQILSLSEAAQLSVLWTAFGAVTFFPKLGAETPTQGSKKNRSRWLFGSGCRRTLAPLGSTTSSREASFYLGSRVSTCFLYPLPSHRKAVASVWLLLLGGSLFHGHCFLRIQSLSSGIRVSVVFDLSLPR</sequence>
<dbReference type="InterPro" id="IPR001810">
    <property type="entry name" value="F-box_dom"/>
</dbReference>
<accession>A0A835M7F6</accession>
<dbReference type="InterPro" id="IPR006553">
    <property type="entry name" value="Leu-rich_rpt_Cys-con_subtyp"/>
</dbReference>
<dbReference type="GO" id="GO:0031146">
    <property type="term" value="P:SCF-dependent proteasomal ubiquitin-dependent protein catabolic process"/>
    <property type="evidence" value="ECO:0007669"/>
    <property type="project" value="TreeGrafter"/>
</dbReference>
<dbReference type="SUPFAM" id="SSF81383">
    <property type="entry name" value="F-box domain"/>
    <property type="match status" value="1"/>
</dbReference>
<evidence type="ECO:0000313" key="2">
    <source>
        <dbReference type="EMBL" id="KAF9613481.1"/>
    </source>
</evidence>
<name>A0A835M7F6_9MAGN</name>
<dbReference type="FunFam" id="3.80.10.10:FF:000451">
    <property type="entry name" value="EIN3-binding F-box protein 1"/>
    <property type="match status" value="1"/>
</dbReference>
<dbReference type="OrthoDB" id="550575at2759"/>
<dbReference type="SUPFAM" id="SSF52047">
    <property type="entry name" value="RNI-like"/>
    <property type="match status" value="2"/>
</dbReference>
<dbReference type="Pfam" id="PF12937">
    <property type="entry name" value="F-box-like"/>
    <property type="match status" value="1"/>
</dbReference>
<evidence type="ECO:0000313" key="3">
    <source>
        <dbReference type="Proteomes" id="UP000631114"/>
    </source>
</evidence>
<dbReference type="SMART" id="SM00367">
    <property type="entry name" value="LRR_CC"/>
    <property type="match status" value="12"/>
</dbReference>
<dbReference type="CDD" id="cd22159">
    <property type="entry name" value="F-box_AtTIR1-like"/>
    <property type="match status" value="1"/>
</dbReference>
<dbReference type="InterPro" id="IPR032675">
    <property type="entry name" value="LRR_dom_sf"/>
</dbReference>
<dbReference type="Pfam" id="PF25372">
    <property type="entry name" value="DUF7885"/>
    <property type="match status" value="2"/>
</dbReference>
<dbReference type="FunFam" id="3.80.10.10:FF:000473">
    <property type="entry name" value="EIN3-binding F-box protein 1"/>
    <property type="match status" value="1"/>
</dbReference>
<comment type="caution">
    <text evidence="2">The sequence shown here is derived from an EMBL/GenBank/DDBJ whole genome shotgun (WGS) entry which is preliminary data.</text>
</comment>
<proteinExistence type="predicted"/>
<dbReference type="EMBL" id="JADFTS010000003">
    <property type="protein sequence ID" value="KAF9613481.1"/>
    <property type="molecule type" value="Genomic_DNA"/>
</dbReference>
<dbReference type="SMART" id="SM00256">
    <property type="entry name" value="FBOX"/>
    <property type="match status" value="1"/>
</dbReference>
<organism evidence="2 3">
    <name type="scientific">Coptis chinensis</name>
    <dbReference type="NCBI Taxonomy" id="261450"/>
    <lineage>
        <taxon>Eukaryota</taxon>
        <taxon>Viridiplantae</taxon>
        <taxon>Streptophyta</taxon>
        <taxon>Embryophyta</taxon>
        <taxon>Tracheophyta</taxon>
        <taxon>Spermatophyta</taxon>
        <taxon>Magnoliopsida</taxon>
        <taxon>Ranunculales</taxon>
        <taxon>Ranunculaceae</taxon>
        <taxon>Coptidoideae</taxon>
        <taxon>Coptis</taxon>
    </lineage>
</organism>
<dbReference type="Gene3D" id="1.20.1280.50">
    <property type="match status" value="1"/>
</dbReference>
<evidence type="ECO:0000259" key="1">
    <source>
        <dbReference type="SMART" id="SM00256"/>
    </source>
</evidence>
<dbReference type="FunFam" id="1.20.1280.50:FF:000084">
    <property type="entry name" value="EIN3-binding F-box protein 1"/>
    <property type="match status" value="1"/>
</dbReference>
<feature type="domain" description="F-box" evidence="1">
    <location>
        <begin position="113"/>
        <end position="154"/>
    </location>
</feature>
<protein>
    <recommendedName>
        <fullName evidence="1">F-box domain-containing protein</fullName>
    </recommendedName>
</protein>
<keyword evidence="3" id="KW-1185">Reference proteome</keyword>